<reference evidence="1 2" key="1">
    <citation type="journal article" date="2010" name="Stand. Genomic Sci.">
        <title>Complete genome sequence of Thermosediminibacter oceani type strain (JW/IW-1228P).</title>
        <authorList>
            <person name="Pitluck S."/>
            <person name="Yasawong M."/>
            <person name="Munk C."/>
            <person name="Nolan M."/>
            <person name="Lapidus A."/>
            <person name="Lucas S."/>
            <person name="Glavina Del Rio T."/>
            <person name="Tice H."/>
            <person name="Cheng J.F."/>
            <person name="Bruce D."/>
            <person name="Detter C."/>
            <person name="Tapia R."/>
            <person name="Han C."/>
            <person name="Goodwin L."/>
            <person name="Liolios K."/>
            <person name="Ivanova N."/>
            <person name="Mavromatis K."/>
            <person name="Mikhailova N."/>
            <person name="Pati A."/>
            <person name="Chen A."/>
            <person name="Palaniappan K."/>
            <person name="Land M."/>
            <person name="Hauser L."/>
            <person name="Chang Y.J."/>
            <person name="Jeffries C.D."/>
            <person name="Rohde M."/>
            <person name="Spring S."/>
            <person name="Sikorski J."/>
            <person name="Goker M."/>
            <person name="Woyke T."/>
            <person name="Bristow J."/>
            <person name="Eisen J.A."/>
            <person name="Markowitz V."/>
            <person name="Hugenholtz P."/>
            <person name="Kyrpides N.C."/>
            <person name="Klenk H.P."/>
        </authorList>
    </citation>
    <scope>NUCLEOTIDE SEQUENCE [LARGE SCALE GENOMIC DNA]</scope>
    <source>
        <strain evidence="2">ATCC BAA-1034 / DSM 16646 / JW/IW-1228P</strain>
    </source>
</reference>
<dbReference type="HOGENOM" id="CLU_2182740_0_0_9"/>
<keyword evidence="2" id="KW-1185">Reference proteome</keyword>
<evidence type="ECO:0000313" key="1">
    <source>
        <dbReference type="EMBL" id="ADL07211.1"/>
    </source>
</evidence>
<accession>D9S1D4</accession>
<organism evidence="1 2">
    <name type="scientific">Thermosediminibacter oceani (strain ATCC BAA-1034 / DSM 16646 / JW/IW-1228P)</name>
    <dbReference type="NCBI Taxonomy" id="555079"/>
    <lineage>
        <taxon>Bacteria</taxon>
        <taxon>Bacillati</taxon>
        <taxon>Bacillota</taxon>
        <taxon>Clostridia</taxon>
        <taxon>Thermosediminibacterales</taxon>
        <taxon>Thermosediminibacteraceae</taxon>
        <taxon>Thermosediminibacter</taxon>
    </lineage>
</organism>
<protein>
    <submittedName>
        <fullName evidence="1">Uncharacterized protein</fullName>
    </submittedName>
</protein>
<dbReference type="STRING" id="555079.Toce_0433"/>
<dbReference type="OrthoDB" id="2892343at2"/>
<dbReference type="AlphaFoldDB" id="D9S1D4"/>
<evidence type="ECO:0000313" key="2">
    <source>
        <dbReference type="Proteomes" id="UP000000272"/>
    </source>
</evidence>
<name>D9S1D4_THEOJ</name>
<proteinExistence type="predicted"/>
<dbReference type="KEGG" id="toc:Toce_0433"/>
<gene>
    <name evidence="1" type="ordered locus">Toce_0433</name>
</gene>
<dbReference type="eggNOG" id="ENOG5033J2Z">
    <property type="taxonomic scope" value="Bacteria"/>
</dbReference>
<dbReference type="RefSeq" id="WP_013275261.1">
    <property type="nucleotide sequence ID" value="NC_014377.1"/>
</dbReference>
<dbReference type="EMBL" id="CP002131">
    <property type="protein sequence ID" value="ADL07211.1"/>
    <property type="molecule type" value="Genomic_DNA"/>
</dbReference>
<dbReference type="Proteomes" id="UP000000272">
    <property type="component" value="Chromosome"/>
</dbReference>
<sequence>MDKLYSILKPHDSWCNDEGEEKNLEARKALQDFYRELKKLKPSRKYEKNILHLSYIPYLVRIKKALNEKKYMRACNELISLMHYEPFLQGRIYYNILNLLGKEVMKDYT</sequence>